<comment type="similarity">
    <text evidence="2">Belongs to the actin family. ARP6 subfamily.</text>
</comment>
<dbReference type="Gene3D" id="3.30.420.40">
    <property type="match status" value="2"/>
</dbReference>
<dbReference type="AlphaFoldDB" id="A0A8H3ICH4"/>
<gene>
    <name evidence="8" type="primary">ARP6</name>
    <name evidence="8" type="ORF">ALECFALPRED_010298</name>
</gene>
<comment type="caution">
    <text evidence="8">The sequence shown here is derived from an EMBL/GenBank/DDBJ whole genome shotgun (WGS) entry which is preliminary data.</text>
</comment>
<evidence type="ECO:0000256" key="2">
    <source>
        <dbReference type="ARBA" id="ARBA00005665"/>
    </source>
</evidence>
<dbReference type="GO" id="GO:0005737">
    <property type="term" value="C:cytoplasm"/>
    <property type="evidence" value="ECO:0007669"/>
    <property type="project" value="UniProtKB-SubCell"/>
</dbReference>
<protein>
    <recommendedName>
        <fullName evidence="3">Actin-like protein ARP6</fullName>
    </recommendedName>
    <alternativeName>
        <fullName evidence="7">Actin-like protein arp6</fullName>
    </alternativeName>
</protein>
<dbReference type="SUPFAM" id="SSF53067">
    <property type="entry name" value="Actin-like ATPase domain"/>
    <property type="match status" value="2"/>
</dbReference>
<dbReference type="Gene3D" id="3.90.640.10">
    <property type="entry name" value="Actin, Chain A, domain 4"/>
    <property type="match status" value="1"/>
</dbReference>
<evidence type="ECO:0000256" key="7">
    <source>
        <dbReference type="ARBA" id="ARBA00073820"/>
    </source>
</evidence>
<comment type="function">
    <text evidence="5">Component of the SWR1 complex which mediates the ATP-dependent exchange of histone H2A for the H2A variant HZT1 leading to transcriptional regulation of selected genes by chromatin remodeling. Involved in chromosome stability.</text>
</comment>
<dbReference type="GO" id="GO:0005634">
    <property type="term" value="C:nucleus"/>
    <property type="evidence" value="ECO:0007669"/>
    <property type="project" value="UniProtKB-ARBA"/>
</dbReference>
<evidence type="ECO:0000313" key="8">
    <source>
        <dbReference type="EMBL" id="CAF9915670.1"/>
    </source>
</evidence>
<dbReference type="SMART" id="SM00268">
    <property type="entry name" value="ACTIN"/>
    <property type="match status" value="1"/>
</dbReference>
<evidence type="ECO:0000256" key="6">
    <source>
        <dbReference type="ARBA" id="ARBA00063309"/>
    </source>
</evidence>
<dbReference type="CDD" id="cd10210">
    <property type="entry name" value="ASKHA_NBD_Arp6"/>
    <property type="match status" value="1"/>
</dbReference>
<evidence type="ECO:0000256" key="4">
    <source>
        <dbReference type="ARBA" id="ARBA00022490"/>
    </source>
</evidence>
<reference evidence="8" key="1">
    <citation type="submission" date="2021-03" db="EMBL/GenBank/DDBJ databases">
        <authorList>
            <person name="Tagirdzhanova G."/>
        </authorList>
    </citation>
    <scope>NUCLEOTIDE SEQUENCE</scope>
</reference>
<keyword evidence="4" id="KW-0963">Cytoplasm</keyword>
<keyword evidence="9" id="KW-1185">Reference proteome</keyword>
<evidence type="ECO:0000256" key="1">
    <source>
        <dbReference type="ARBA" id="ARBA00004496"/>
    </source>
</evidence>
<dbReference type="FunFam" id="3.90.640.10:FF:000014">
    <property type="entry name" value="Putative actin-related protein 6"/>
    <property type="match status" value="1"/>
</dbReference>
<evidence type="ECO:0000256" key="5">
    <source>
        <dbReference type="ARBA" id="ARBA00025222"/>
    </source>
</evidence>
<dbReference type="EMBL" id="CAJPDR010000085">
    <property type="protein sequence ID" value="CAF9915670.1"/>
    <property type="molecule type" value="Genomic_DNA"/>
</dbReference>
<dbReference type="InterPro" id="IPR004000">
    <property type="entry name" value="Actin"/>
</dbReference>
<name>A0A8H3ICH4_9LECA</name>
<evidence type="ECO:0000313" key="9">
    <source>
        <dbReference type="Proteomes" id="UP000664203"/>
    </source>
</evidence>
<comment type="subunit">
    <text evidence="6">Component of the SWR1 chromatin remodeling complex.</text>
</comment>
<evidence type="ECO:0000256" key="3">
    <source>
        <dbReference type="ARBA" id="ARBA00018633"/>
    </source>
</evidence>
<accession>A0A8H3ICH4</accession>
<dbReference type="PANTHER" id="PTHR11937">
    <property type="entry name" value="ACTIN"/>
    <property type="match status" value="1"/>
</dbReference>
<proteinExistence type="inferred from homology"/>
<dbReference type="OrthoDB" id="6220758at2759"/>
<organism evidence="8 9">
    <name type="scientific">Alectoria fallacina</name>
    <dbReference type="NCBI Taxonomy" id="1903189"/>
    <lineage>
        <taxon>Eukaryota</taxon>
        <taxon>Fungi</taxon>
        <taxon>Dikarya</taxon>
        <taxon>Ascomycota</taxon>
        <taxon>Pezizomycotina</taxon>
        <taxon>Lecanoromycetes</taxon>
        <taxon>OSLEUM clade</taxon>
        <taxon>Lecanoromycetidae</taxon>
        <taxon>Lecanorales</taxon>
        <taxon>Lecanorineae</taxon>
        <taxon>Parmeliaceae</taxon>
        <taxon>Alectoria</taxon>
    </lineage>
</organism>
<sequence length="450" mass="50157">MAPRQAKPAERVLPNQTLIIDNGAHTMKAGFATSEPSLEDCQVIPNCLAKDRGKHVWIGAQLEKCNDFGEIAFRRPVEKGFIVNWEAEKAIWDNTFFEQNAKLVCDPQNTNLILTEAPNTPTPLQTNCDQVIFEEYEFASYSRSLGPSLNAYHDIQNLFGKLPREHHLAALPAECLLVIDSGYSHSTVTPLFNGRPIQQAVRRLDIGGKLLTNYLKELISIRHYNMSDETYVMNEIKEAVCYVGEDFRRDLERTWKGTSANRKKPLPDEQDIVVDYVLPDYNAHKHGFMRAHDPSLTAKMRKMGSMSGAGDVVEDYMTLGNERFTVPELLFNPGDVGMKQEGLPATVLQSLSGLPPGLWPAMLANILVVGGNSRIEGFMSRLKTEIRQLAPSECVVRIARAPDPIKSTWLGGAYLAANPVALKAVQVTREEYNENGSVWLGKVFSGAARR</sequence>
<dbReference type="InterPro" id="IPR043129">
    <property type="entry name" value="ATPase_NBD"/>
</dbReference>
<comment type="subcellular location">
    <subcellularLocation>
        <location evidence="1">Cytoplasm</location>
    </subcellularLocation>
</comment>
<dbReference type="Proteomes" id="UP000664203">
    <property type="component" value="Unassembled WGS sequence"/>
</dbReference>
<dbReference type="Pfam" id="PF00022">
    <property type="entry name" value="Actin"/>
    <property type="match status" value="1"/>
</dbReference>